<dbReference type="EMBL" id="UYRU01093684">
    <property type="protein sequence ID" value="VDN38685.1"/>
    <property type="molecule type" value="Genomic_DNA"/>
</dbReference>
<dbReference type="InterPro" id="IPR006212">
    <property type="entry name" value="Furin_repeat"/>
</dbReference>
<reference evidence="1 2" key="1">
    <citation type="submission" date="2018-11" db="EMBL/GenBank/DDBJ databases">
        <authorList>
            <consortium name="Pathogen Informatics"/>
        </authorList>
    </citation>
    <scope>NUCLEOTIDE SEQUENCE [LARGE SCALE GENOMIC DNA]</scope>
</reference>
<protein>
    <recommendedName>
        <fullName evidence="3">Furin-like cysteine-rich domain-containing protein</fullName>
    </recommendedName>
</protein>
<organism evidence="1 2">
    <name type="scientific">Dibothriocephalus latus</name>
    <name type="common">Fish tapeworm</name>
    <name type="synonym">Diphyllobothrium latum</name>
    <dbReference type="NCBI Taxonomy" id="60516"/>
    <lineage>
        <taxon>Eukaryota</taxon>
        <taxon>Metazoa</taxon>
        <taxon>Spiralia</taxon>
        <taxon>Lophotrochozoa</taxon>
        <taxon>Platyhelminthes</taxon>
        <taxon>Cestoda</taxon>
        <taxon>Eucestoda</taxon>
        <taxon>Diphyllobothriidea</taxon>
        <taxon>Diphyllobothriidae</taxon>
        <taxon>Dibothriocephalus</taxon>
    </lineage>
</organism>
<evidence type="ECO:0000313" key="1">
    <source>
        <dbReference type="EMBL" id="VDN38685.1"/>
    </source>
</evidence>
<evidence type="ECO:0008006" key="3">
    <source>
        <dbReference type="Google" id="ProtNLM"/>
    </source>
</evidence>
<evidence type="ECO:0000313" key="2">
    <source>
        <dbReference type="Proteomes" id="UP000281553"/>
    </source>
</evidence>
<dbReference type="SUPFAM" id="SSF57184">
    <property type="entry name" value="Growth factor receptor domain"/>
    <property type="match status" value="1"/>
</dbReference>
<dbReference type="Gene3D" id="2.10.220.10">
    <property type="entry name" value="Hormone Receptor, Insulin-like Growth Factor Receptor 1, Chain A, domain 2"/>
    <property type="match status" value="2"/>
</dbReference>
<keyword evidence="2" id="KW-1185">Reference proteome</keyword>
<dbReference type="AlphaFoldDB" id="A0A3P7N841"/>
<dbReference type="InterPro" id="IPR009030">
    <property type="entry name" value="Growth_fac_rcpt_cys_sf"/>
</dbReference>
<accession>A0A3P7N841</accession>
<name>A0A3P7N841_DIBLA</name>
<gene>
    <name evidence="1" type="ORF">DILT_LOCUS17668</name>
</gene>
<sequence length="169" mass="18004">MVALPPRALRKVFALTAPTHIGCKECLPSAKVSNGYVLPRCTACEPPLQLDISTGLCKSHCRTGFVNKECSDVCSPLCQTCIGHTSRCLECASGAHLVHGELATNPLLPVEAFKATYKCVAFCPEGTYLHRVGDEQVCLKCPPLCATCSGKSSSGVLTCLNIILTVFVF</sequence>
<proteinExistence type="predicted"/>
<dbReference type="OrthoDB" id="300641at2759"/>
<dbReference type="Proteomes" id="UP000281553">
    <property type="component" value="Unassembled WGS sequence"/>
</dbReference>
<dbReference type="SMART" id="SM00261">
    <property type="entry name" value="FU"/>
    <property type="match status" value="1"/>
</dbReference>